<dbReference type="GO" id="GO:0004526">
    <property type="term" value="F:ribonuclease P activity"/>
    <property type="evidence" value="ECO:0007669"/>
    <property type="project" value="TreeGrafter"/>
</dbReference>
<dbReference type="GO" id="GO:0000171">
    <property type="term" value="F:ribonuclease MRP activity"/>
    <property type="evidence" value="ECO:0007669"/>
    <property type="project" value="TreeGrafter"/>
</dbReference>
<dbReference type="GO" id="GO:0005829">
    <property type="term" value="C:cytosol"/>
    <property type="evidence" value="ECO:0007669"/>
    <property type="project" value="TreeGrafter"/>
</dbReference>
<dbReference type="PANTHER" id="PTHR28272">
    <property type="entry name" value="RIBONUCLEASES P/MRP PROTEIN SUBUNIT POP3"/>
    <property type="match status" value="1"/>
</dbReference>
<dbReference type="AlphaFoldDB" id="A0A0C3CV67"/>
<dbReference type="InterPro" id="IPR013241">
    <property type="entry name" value="RNase_P_Pop3"/>
</dbReference>
<dbReference type="GO" id="GO:0006364">
    <property type="term" value="P:rRNA processing"/>
    <property type="evidence" value="ECO:0007669"/>
    <property type="project" value="InterPro"/>
</dbReference>
<sequence length="313" mass="34799">MSSDKNARTLSQPSNRARPREIREKKVVFKGVLDSPFRIHWPSVPLNLQNAILSHILQLLEGVSAYLSHRSAQNRKRKRNAILGEPTSQKKPRKTLNTGENASPHDRPSLEPINQKPTVEAAERVDFESPLILSHLLYGVNVVTKRLEIQTQRARRPTVISADISGQLLDPKPLKYIFVCRADVDPPLLIDHLPHLVAAYNSTNPSEYLKLIPLPQGSELALARALGIRKVTVLGIDTGFPDDPRLSSLLESVSTLSASWLSTPAPPLIATHIKHLRTTAPKDMKAARVLRTEEKAAAKEKKKKHLPKSSPLQ</sequence>
<organism evidence="2 3">
    <name type="scientific">Hebeloma cylindrosporum</name>
    <dbReference type="NCBI Taxonomy" id="76867"/>
    <lineage>
        <taxon>Eukaryota</taxon>
        <taxon>Fungi</taxon>
        <taxon>Dikarya</taxon>
        <taxon>Basidiomycota</taxon>
        <taxon>Agaricomycotina</taxon>
        <taxon>Agaricomycetes</taxon>
        <taxon>Agaricomycetidae</taxon>
        <taxon>Agaricales</taxon>
        <taxon>Agaricineae</taxon>
        <taxon>Hymenogastraceae</taxon>
        <taxon>Hebeloma</taxon>
    </lineage>
</organism>
<feature type="region of interest" description="Disordered" evidence="1">
    <location>
        <begin position="1"/>
        <end position="22"/>
    </location>
</feature>
<dbReference type="GO" id="GO:0000172">
    <property type="term" value="C:ribonuclease MRP complex"/>
    <property type="evidence" value="ECO:0007669"/>
    <property type="project" value="TreeGrafter"/>
</dbReference>
<evidence type="ECO:0000256" key="1">
    <source>
        <dbReference type="SAM" id="MobiDB-lite"/>
    </source>
</evidence>
<dbReference type="OrthoDB" id="20109at2759"/>
<reference evidence="3" key="2">
    <citation type="submission" date="2015-01" db="EMBL/GenBank/DDBJ databases">
        <title>Evolutionary Origins and Diversification of the Mycorrhizal Mutualists.</title>
        <authorList>
            <consortium name="DOE Joint Genome Institute"/>
            <consortium name="Mycorrhizal Genomics Consortium"/>
            <person name="Kohler A."/>
            <person name="Kuo A."/>
            <person name="Nagy L.G."/>
            <person name="Floudas D."/>
            <person name="Copeland A."/>
            <person name="Barry K.W."/>
            <person name="Cichocki N."/>
            <person name="Veneault-Fourrey C."/>
            <person name="LaButti K."/>
            <person name="Lindquist E.A."/>
            <person name="Lipzen A."/>
            <person name="Lundell T."/>
            <person name="Morin E."/>
            <person name="Murat C."/>
            <person name="Riley R."/>
            <person name="Ohm R."/>
            <person name="Sun H."/>
            <person name="Tunlid A."/>
            <person name="Henrissat B."/>
            <person name="Grigoriev I.V."/>
            <person name="Hibbett D.S."/>
            <person name="Martin F."/>
        </authorList>
    </citation>
    <scope>NUCLEOTIDE SEQUENCE [LARGE SCALE GENOMIC DNA]</scope>
    <source>
        <strain evidence="3">h7</strain>
    </source>
</reference>
<gene>
    <name evidence="2" type="ORF">M413DRAFT_62833</name>
</gene>
<name>A0A0C3CV67_HEBCY</name>
<dbReference type="EMBL" id="KN831769">
    <property type="protein sequence ID" value="KIM47741.1"/>
    <property type="molecule type" value="Genomic_DNA"/>
</dbReference>
<reference evidence="2 3" key="1">
    <citation type="submission" date="2014-04" db="EMBL/GenBank/DDBJ databases">
        <authorList>
            <consortium name="DOE Joint Genome Institute"/>
            <person name="Kuo A."/>
            <person name="Gay G."/>
            <person name="Dore J."/>
            <person name="Kohler A."/>
            <person name="Nagy L.G."/>
            <person name="Floudas D."/>
            <person name="Copeland A."/>
            <person name="Barry K.W."/>
            <person name="Cichocki N."/>
            <person name="Veneault-Fourrey C."/>
            <person name="LaButti K."/>
            <person name="Lindquist E.A."/>
            <person name="Lipzen A."/>
            <person name="Lundell T."/>
            <person name="Morin E."/>
            <person name="Murat C."/>
            <person name="Sun H."/>
            <person name="Tunlid A."/>
            <person name="Henrissat B."/>
            <person name="Grigoriev I.V."/>
            <person name="Hibbett D.S."/>
            <person name="Martin F."/>
            <person name="Nordberg H.P."/>
            <person name="Cantor M.N."/>
            <person name="Hua S.X."/>
        </authorList>
    </citation>
    <scope>NUCLEOTIDE SEQUENCE [LARGE SCALE GENOMIC DNA]</scope>
    <source>
        <strain evidence="3">h7</strain>
    </source>
</reference>
<dbReference type="HOGENOM" id="CLU_047273_1_0_1"/>
<dbReference type="Pfam" id="PF08228">
    <property type="entry name" value="RNase_P_pop3"/>
    <property type="match status" value="1"/>
</dbReference>
<dbReference type="GO" id="GO:0034965">
    <property type="term" value="P:intronic box C/D snoRNA processing"/>
    <property type="evidence" value="ECO:0007669"/>
    <property type="project" value="TreeGrafter"/>
</dbReference>
<dbReference type="Proteomes" id="UP000053424">
    <property type="component" value="Unassembled WGS sequence"/>
</dbReference>
<proteinExistence type="predicted"/>
<feature type="compositionally biased region" description="Polar residues" evidence="1">
    <location>
        <begin position="1"/>
        <end position="15"/>
    </location>
</feature>
<feature type="region of interest" description="Disordered" evidence="1">
    <location>
        <begin position="71"/>
        <end position="113"/>
    </location>
</feature>
<evidence type="ECO:0000313" key="2">
    <source>
        <dbReference type="EMBL" id="KIM47741.1"/>
    </source>
</evidence>
<protein>
    <submittedName>
        <fullName evidence="2">Uncharacterized protein</fullName>
    </submittedName>
</protein>
<dbReference type="GO" id="GO:0005655">
    <property type="term" value="C:nucleolar ribonuclease P complex"/>
    <property type="evidence" value="ECO:0007669"/>
    <property type="project" value="TreeGrafter"/>
</dbReference>
<dbReference type="PANTHER" id="PTHR28272:SF1">
    <property type="entry name" value="RIBONUCLEASES P_MRP PROTEIN SUBUNIT POP3"/>
    <property type="match status" value="1"/>
</dbReference>
<dbReference type="GO" id="GO:0008033">
    <property type="term" value="P:tRNA processing"/>
    <property type="evidence" value="ECO:0007669"/>
    <property type="project" value="InterPro"/>
</dbReference>
<keyword evidence="3" id="KW-1185">Reference proteome</keyword>
<dbReference type="STRING" id="686832.A0A0C3CV67"/>
<evidence type="ECO:0000313" key="3">
    <source>
        <dbReference type="Proteomes" id="UP000053424"/>
    </source>
</evidence>
<accession>A0A0C3CV67</accession>